<dbReference type="Proteomes" id="UP000663193">
    <property type="component" value="Chromosome 17"/>
</dbReference>
<dbReference type="OrthoDB" id="3945906at2759"/>
<evidence type="ECO:0000256" key="2">
    <source>
        <dbReference type="SAM" id="MobiDB-lite"/>
    </source>
</evidence>
<dbReference type="VEuPathDB" id="FungiDB:JI435_107320"/>
<keyword evidence="4" id="KW-1185">Reference proteome</keyword>
<evidence type="ECO:0000313" key="4">
    <source>
        <dbReference type="Proteomes" id="UP000663193"/>
    </source>
</evidence>
<gene>
    <name evidence="3" type="ORF">JI435_107320</name>
</gene>
<proteinExistence type="predicted"/>
<dbReference type="EMBL" id="CP069039">
    <property type="protein sequence ID" value="QRD04803.1"/>
    <property type="molecule type" value="Genomic_DNA"/>
</dbReference>
<sequence length="618" mass="69183">MVPQSAYGGPTALAYSKYASPSAKRAQPASFPAAVSSTKSAPANDTIATREQIAASHDESAIDVANHNSDAQLAIAQGNALKEEVERHAAKFSRTVSAAVTNTRQLLELIREAVQKEDPNALKSVDDLWTELEQLFEAAQGTKEALPHFLEKQRNNMALYHASVMNETYRDSQDELKMQHKKVNLQHDLILEHQQAFQDYKAQTVFKLKELDDLQERVSRLTLEKGNFREEIDKYAKMLEHEQSTKAEDFKKVDALQGQLESLVDSKKQLLAEVDGLQKTIGDLKEKMHSAEQQLTDRFTTELKEKTDLLAKETAKVTNLNSMISNLRTQESNVKMEMNKLSAESKLINDKYNHMASEHSQAFSKGHEQNKKIETLTVDAERLRKEGDEMKSRMAKLSELEAQYKSLFKEKAGLLETVGKLTDKVSVAENNCAKANKELSSLTDKLQRMQADNEAQKNENSKLLAKQETIQAEKKEAALSMQGASDLKQENDKLKVLVGQLKADQAAPPVGGAPAFGTDTGHLIKIKDLEIQKEKLEKALEEWTQLAQRSYKEYKEMLPTYKQAEQHRFAAEDAENQIKTLRQDLASARASRSNGTSSGGDAAYWKNKYDGLLANIGN</sequence>
<dbReference type="Gene3D" id="1.10.287.1490">
    <property type="match status" value="1"/>
</dbReference>
<dbReference type="KEGG" id="pno:SNOG_10732"/>
<reference evidence="4" key="1">
    <citation type="journal article" date="2021" name="BMC Genomics">
        <title>Chromosome-level genome assembly and manually-curated proteome of model necrotroph Parastagonospora nodorum Sn15 reveals a genome-wide trove of candidate effector homologs, and redundancy of virulence-related functions within an accessory chromosome.</title>
        <authorList>
            <person name="Bertazzoni S."/>
            <person name="Jones D.A.B."/>
            <person name="Phan H.T."/>
            <person name="Tan K.-C."/>
            <person name="Hane J.K."/>
        </authorList>
    </citation>
    <scope>NUCLEOTIDE SEQUENCE [LARGE SCALE GENOMIC DNA]</scope>
    <source>
        <strain evidence="4">SN15 / ATCC MYA-4574 / FGSC 10173)</strain>
    </source>
</reference>
<accession>A0A7U2I8J0</accession>
<evidence type="ECO:0000313" key="3">
    <source>
        <dbReference type="EMBL" id="QRD04803.1"/>
    </source>
</evidence>
<protein>
    <submittedName>
        <fullName evidence="3">Uncharacterized protein</fullName>
    </submittedName>
</protein>
<feature type="coiled-coil region" evidence="1">
    <location>
        <begin position="373"/>
        <end position="591"/>
    </location>
</feature>
<keyword evidence="1" id="KW-0175">Coiled coil</keyword>
<evidence type="ECO:0000256" key="1">
    <source>
        <dbReference type="SAM" id="Coils"/>
    </source>
</evidence>
<dbReference type="OMA" id="EVDHMTR"/>
<feature type="coiled-coil region" evidence="1">
    <location>
        <begin position="211"/>
        <end position="344"/>
    </location>
</feature>
<dbReference type="RefSeq" id="XP_001800994.1">
    <property type="nucleotide sequence ID" value="XM_001800942.1"/>
</dbReference>
<dbReference type="AlphaFoldDB" id="A0A7U2I8J0"/>
<organism evidence="3 4">
    <name type="scientific">Phaeosphaeria nodorum (strain SN15 / ATCC MYA-4574 / FGSC 10173)</name>
    <name type="common">Glume blotch fungus</name>
    <name type="synonym">Parastagonospora nodorum</name>
    <dbReference type="NCBI Taxonomy" id="321614"/>
    <lineage>
        <taxon>Eukaryota</taxon>
        <taxon>Fungi</taxon>
        <taxon>Dikarya</taxon>
        <taxon>Ascomycota</taxon>
        <taxon>Pezizomycotina</taxon>
        <taxon>Dothideomycetes</taxon>
        <taxon>Pleosporomycetidae</taxon>
        <taxon>Pleosporales</taxon>
        <taxon>Pleosporineae</taxon>
        <taxon>Phaeosphaeriaceae</taxon>
        <taxon>Parastagonospora</taxon>
    </lineage>
</organism>
<feature type="region of interest" description="Disordered" evidence="2">
    <location>
        <begin position="26"/>
        <end position="45"/>
    </location>
</feature>
<feature type="compositionally biased region" description="Polar residues" evidence="2">
    <location>
        <begin position="35"/>
        <end position="45"/>
    </location>
</feature>
<name>A0A7U2I8J0_PHANO</name>